<evidence type="ECO:0000256" key="1">
    <source>
        <dbReference type="ARBA" id="ARBA00038240"/>
    </source>
</evidence>
<evidence type="ECO:0000259" key="2">
    <source>
        <dbReference type="Pfam" id="PF01636"/>
    </source>
</evidence>
<dbReference type="AlphaFoldDB" id="A4RR02"/>
<dbReference type="InterPro" id="IPR050249">
    <property type="entry name" value="Pseudomonas-type_ThrB"/>
</dbReference>
<feature type="domain" description="Aminoglycoside phosphotransferase" evidence="2">
    <location>
        <begin position="12"/>
        <end position="182"/>
    </location>
</feature>
<dbReference type="GeneID" id="4999755"/>
<evidence type="ECO:0000313" key="3">
    <source>
        <dbReference type="EMBL" id="ABO93773.1"/>
    </source>
</evidence>
<dbReference type="GO" id="GO:0019202">
    <property type="term" value="F:amino acid kinase activity"/>
    <property type="evidence" value="ECO:0007669"/>
    <property type="project" value="TreeGrafter"/>
</dbReference>
<accession>A4RR02</accession>
<dbReference type="STRING" id="436017.A4RR02"/>
<dbReference type="SUPFAM" id="SSF56112">
    <property type="entry name" value="Protein kinase-like (PK-like)"/>
    <property type="match status" value="1"/>
</dbReference>
<dbReference type="InterPro" id="IPR011009">
    <property type="entry name" value="Kinase-like_dom_sf"/>
</dbReference>
<evidence type="ECO:0000313" key="4">
    <source>
        <dbReference type="Proteomes" id="UP000001568"/>
    </source>
</evidence>
<keyword evidence="4" id="KW-1185">Reference proteome</keyword>
<dbReference type="OrthoDB" id="5404599at2759"/>
<comment type="similarity">
    <text evidence="1">Belongs to the pseudomonas-type ThrB family.</text>
</comment>
<reference evidence="3 4" key="1">
    <citation type="journal article" date="2007" name="Proc. Natl. Acad. Sci. U.S.A.">
        <title>The tiny eukaryote Ostreococcus provides genomic insights into the paradox of plankton speciation.</title>
        <authorList>
            <person name="Palenik B."/>
            <person name="Grimwood J."/>
            <person name="Aerts A."/>
            <person name="Rouze P."/>
            <person name="Salamov A."/>
            <person name="Putnam N."/>
            <person name="Dupont C."/>
            <person name="Jorgensen R."/>
            <person name="Derelle E."/>
            <person name="Rombauts S."/>
            <person name="Zhou K."/>
            <person name="Otillar R."/>
            <person name="Merchant S.S."/>
            <person name="Podell S."/>
            <person name="Gaasterland T."/>
            <person name="Napoli C."/>
            <person name="Gendler K."/>
            <person name="Manuell A."/>
            <person name="Tai V."/>
            <person name="Vallon O."/>
            <person name="Piganeau G."/>
            <person name="Jancek S."/>
            <person name="Heijde M."/>
            <person name="Jabbari K."/>
            <person name="Bowler C."/>
            <person name="Lohr M."/>
            <person name="Robbens S."/>
            <person name="Werner G."/>
            <person name="Dubchak I."/>
            <person name="Pazour G.J."/>
            <person name="Ren Q."/>
            <person name="Paulsen I."/>
            <person name="Delwiche C."/>
            <person name="Schmutz J."/>
            <person name="Rokhsar D."/>
            <person name="Van de Peer Y."/>
            <person name="Moreau H."/>
            <person name="Grigoriev I.V."/>
        </authorList>
    </citation>
    <scope>NUCLEOTIDE SEQUENCE [LARGE SCALE GENOMIC DNA]</scope>
    <source>
        <strain evidence="3 4">CCE9901</strain>
    </source>
</reference>
<name>A4RR02_OSTLU</name>
<dbReference type="Gene3D" id="3.90.1200.10">
    <property type="match status" value="1"/>
</dbReference>
<organism evidence="3 4">
    <name type="scientific">Ostreococcus lucimarinus (strain CCE9901)</name>
    <dbReference type="NCBI Taxonomy" id="436017"/>
    <lineage>
        <taxon>Eukaryota</taxon>
        <taxon>Viridiplantae</taxon>
        <taxon>Chlorophyta</taxon>
        <taxon>Mamiellophyceae</taxon>
        <taxon>Mamiellales</taxon>
        <taxon>Bathycoccaceae</taxon>
        <taxon>Ostreococcus</taxon>
    </lineage>
</organism>
<sequence length="249" mass="27256">MDAKPSVFELIPGSLPKTRFADAVGEATAALSKCMEEAESEVRAVAPVSPTSVYRDIFGAFIKKGGSRDAFFVEAETNPGLDAVRVSVNDLLNSIRVLEEKLADIESSGGLPETLIHGDVHYDNSLADETTGKVTGIIDFEFASYDWRMMEAAAGLSKYVGERDPLPFVVDYIKGFCRRATPTEAEIDALPDLIKLRVLETVVYFVARSAAKEDDISQLALRAENYAARVRWIDANAQVIRDTMRTALA</sequence>
<dbReference type="HOGENOM" id="CLU_1117251_0_0_1"/>
<dbReference type="OMA" id="HGDLHYD"/>
<dbReference type="InterPro" id="IPR002575">
    <property type="entry name" value="Aminoglycoside_PTrfase"/>
</dbReference>
<dbReference type="eggNOG" id="ENOG502S0IP">
    <property type="taxonomic scope" value="Eukaryota"/>
</dbReference>
<dbReference type="KEGG" id="olu:OSTLU_28844"/>
<dbReference type="EMBL" id="CP000581">
    <property type="protein sequence ID" value="ABO93773.1"/>
    <property type="molecule type" value="Genomic_DNA"/>
</dbReference>
<dbReference type="Gramene" id="ABO93773">
    <property type="protein sequence ID" value="ABO93773"/>
    <property type="gene ID" value="OSTLU_28844"/>
</dbReference>
<dbReference type="Pfam" id="PF01636">
    <property type="entry name" value="APH"/>
    <property type="match status" value="1"/>
</dbReference>
<gene>
    <name evidence="3" type="ORF">OSTLU_28844</name>
</gene>
<dbReference type="RefSeq" id="XP_001415481.1">
    <property type="nucleotide sequence ID" value="XM_001415444.1"/>
</dbReference>
<dbReference type="PANTHER" id="PTHR21064">
    <property type="entry name" value="AMINOGLYCOSIDE PHOSPHOTRANSFERASE DOMAIN-CONTAINING PROTEIN-RELATED"/>
    <property type="match status" value="1"/>
</dbReference>
<proteinExistence type="inferred from homology"/>
<dbReference type="Proteomes" id="UP000001568">
    <property type="component" value="Chromosome 1"/>
</dbReference>
<dbReference type="PANTHER" id="PTHR21064:SF6">
    <property type="entry name" value="AMINOGLYCOSIDE PHOSPHOTRANSFERASE DOMAIN-CONTAINING PROTEIN"/>
    <property type="match status" value="1"/>
</dbReference>
<protein>
    <recommendedName>
        <fullName evidence="2">Aminoglycoside phosphotransferase domain-containing protein</fullName>
    </recommendedName>
</protein>